<accession>A0ABN3BLY7</accession>
<protein>
    <recommendedName>
        <fullName evidence="1">D-alanyl-D-alanine carboxypeptidase-like core domain-containing protein</fullName>
    </recommendedName>
</protein>
<evidence type="ECO:0000313" key="2">
    <source>
        <dbReference type="EMBL" id="GAA2197561.1"/>
    </source>
</evidence>
<comment type="caution">
    <text evidence="2">The sequence shown here is derived from an EMBL/GenBank/DDBJ whole genome shotgun (WGS) entry which is preliminary data.</text>
</comment>
<dbReference type="InterPro" id="IPR058193">
    <property type="entry name" value="VanY/YodJ_core_dom"/>
</dbReference>
<dbReference type="CDD" id="cd14852">
    <property type="entry name" value="LD-carboxypeptidase"/>
    <property type="match status" value="1"/>
</dbReference>
<dbReference type="Pfam" id="PF08310">
    <property type="entry name" value="LGFP"/>
    <property type="match status" value="6"/>
</dbReference>
<dbReference type="RefSeq" id="WP_344298310.1">
    <property type="nucleotide sequence ID" value="NZ_BAAAQW010000003.1"/>
</dbReference>
<organism evidence="2 3">
    <name type="scientific">Sinomonas flava</name>
    <dbReference type="NCBI Taxonomy" id="496857"/>
    <lineage>
        <taxon>Bacteria</taxon>
        <taxon>Bacillati</taxon>
        <taxon>Actinomycetota</taxon>
        <taxon>Actinomycetes</taxon>
        <taxon>Micrococcales</taxon>
        <taxon>Micrococcaceae</taxon>
        <taxon>Sinomonas</taxon>
    </lineage>
</organism>
<reference evidence="2 3" key="1">
    <citation type="journal article" date="2019" name="Int. J. Syst. Evol. Microbiol.">
        <title>The Global Catalogue of Microorganisms (GCM) 10K type strain sequencing project: providing services to taxonomists for standard genome sequencing and annotation.</title>
        <authorList>
            <consortium name="The Broad Institute Genomics Platform"/>
            <consortium name="The Broad Institute Genome Sequencing Center for Infectious Disease"/>
            <person name="Wu L."/>
            <person name="Ma J."/>
        </authorList>
    </citation>
    <scope>NUCLEOTIDE SEQUENCE [LARGE SCALE GENOMIC DNA]</scope>
    <source>
        <strain evidence="2 3">JCM 16034</strain>
    </source>
</reference>
<dbReference type="Pfam" id="PF02557">
    <property type="entry name" value="VanY"/>
    <property type="match status" value="1"/>
</dbReference>
<name>A0ABN3BLY7_9MICC</name>
<gene>
    <name evidence="2" type="ORF">GCM10009849_06920</name>
</gene>
<dbReference type="InterPro" id="IPR013207">
    <property type="entry name" value="LGFP"/>
</dbReference>
<dbReference type="PANTHER" id="PTHR34385:SF1">
    <property type="entry name" value="PEPTIDOGLYCAN L-ALANYL-D-GLUTAMATE ENDOPEPTIDASE CWLK"/>
    <property type="match status" value="1"/>
</dbReference>
<dbReference type="SUPFAM" id="SSF55166">
    <property type="entry name" value="Hedgehog/DD-peptidase"/>
    <property type="match status" value="1"/>
</dbReference>
<evidence type="ECO:0000313" key="3">
    <source>
        <dbReference type="Proteomes" id="UP001500432"/>
    </source>
</evidence>
<evidence type="ECO:0000259" key="1">
    <source>
        <dbReference type="Pfam" id="PF02557"/>
    </source>
</evidence>
<dbReference type="InterPro" id="IPR003709">
    <property type="entry name" value="VanY-like_core_dom"/>
</dbReference>
<dbReference type="Gene3D" id="3.30.1380.10">
    <property type="match status" value="1"/>
</dbReference>
<sequence>MDQPDRPHARPALRGILRRGTLAYAALSCVVVLLLGILAQPAHADDPGAAISARASQLGLGSPTGALVCGLRDGGCYQWYGTVGILWSAASGAQPSSPGAIRQAWVAQGYENGRLGYPTSAETCGLAGGGCRQTYQGGTLYWTVSTGANAATPGAILQAWTAQGSENGRLGYPVGGEVCGLRDGGCYQMFAGGGILWSPASGAYASTPGAIRQAWVAQGYENGRLGYPASGESCGLRDAGCVQSFQGGALYWTAASGAQPMTPGAIRQAWAAMGGEGGVLGYPLGPEVCGMRDGGCGQVFQGGSVYWSPSTGAQPSLPGAIRWAWGTRGYEAGPLGYPVGPEICQSGSCRQNFQRGFATWSAQDGARLTITALDTIVVNKRRPLSPIDYVPTPLETVGSTAMQSEAAAWARSLLADARAAGIGMTTVSGYRDYWSQASLYNSYVAQYGQAQADLISARPGYSEHQSGLALDIGDSSGACGLQACFENTGSGSWARDNAWRYGFIVRYPQGYTWATGYEYEPWHLRYVGRAAASAMRFNGIPTLEEFYALPAAPGY</sequence>
<keyword evidence="3" id="KW-1185">Reference proteome</keyword>
<proteinExistence type="predicted"/>
<dbReference type="InterPro" id="IPR052179">
    <property type="entry name" value="DD-CPase-like"/>
</dbReference>
<dbReference type="PANTHER" id="PTHR34385">
    <property type="entry name" value="D-ALANYL-D-ALANINE CARBOXYPEPTIDASE"/>
    <property type="match status" value="1"/>
</dbReference>
<dbReference type="InterPro" id="IPR009045">
    <property type="entry name" value="Zn_M74/Hedgehog-like"/>
</dbReference>
<feature type="domain" description="D-alanyl-D-alanine carboxypeptidase-like core" evidence="1">
    <location>
        <begin position="401"/>
        <end position="528"/>
    </location>
</feature>
<dbReference type="Proteomes" id="UP001500432">
    <property type="component" value="Unassembled WGS sequence"/>
</dbReference>
<dbReference type="EMBL" id="BAAAQW010000003">
    <property type="protein sequence ID" value="GAA2197561.1"/>
    <property type="molecule type" value="Genomic_DNA"/>
</dbReference>